<dbReference type="AlphaFoldDB" id="A0AAC9KBD8"/>
<organism evidence="1 2">
    <name type="scientific">Granulibacter bethesdensis</name>
    <dbReference type="NCBI Taxonomy" id="364410"/>
    <lineage>
        <taxon>Bacteria</taxon>
        <taxon>Pseudomonadati</taxon>
        <taxon>Pseudomonadota</taxon>
        <taxon>Alphaproteobacteria</taxon>
        <taxon>Acetobacterales</taxon>
        <taxon>Acetobacteraceae</taxon>
        <taxon>Granulibacter</taxon>
    </lineage>
</organism>
<dbReference type="InterPro" id="IPR011660">
    <property type="entry name" value="VapB-like"/>
</dbReference>
<reference evidence="2" key="1">
    <citation type="submission" date="2016-11" db="EMBL/GenBank/DDBJ databases">
        <title>Comparative genomic and phenotypic analysis of Granulibacter bethesdensis clinical isolates from patients with chronic granulomatous disease.</title>
        <authorList>
            <person name="Zarember K.A."/>
            <person name="Porcella S.F."/>
            <person name="Chu J."/>
            <person name="Ding L."/>
            <person name="Dahlstrom E."/>
            <person name="Barbian K."/>
            <person name="Martens C."/>
            <person name="Sykora L."/>
            <person name="Kramer S."/>
            <person name="Pettinato A.M."/>
            <person name="Hong H."/>
            <person name="Wald G."/>
            <person name="Berg L.J."/>
            <person name="Rogge L.S."/>
            <person name="Greenberg D.E."/>
            <person name="Falcone E.L."/>
            <person name="Neves J.F."/>
            <person name="Simoes M.J."/>
            <person name="Casal M."/>
            <person name="Rodriguez-Lopez F.C."/>
            <person name="Zelazny A."/>
            <person name="Gallin J.I."/>
            <person name="Holland S.M."/>
        </authorList>
    </citation>
    <scope>NUCLEOTIDE SEQUENCE [LARGE SCALE GENOMIC DNA]</scope>
    <source>
        <strain evidence="2">NIH9.1</strain>
    </source>
</reference>
<gene>
    <name evidence="1" type="ORF">GbCGDNIH9_2101</name>
</gene>
<sequence>MAGGWRLGRFGPDVRLSSIAEKFSTIPLAFPLDDGRRGEVASTCNGGMSTIMAQLNIKSEDAYVLATELAALTGESMTMAVTEALRERLERERRLRDRVSRLQRLTVLAADIRAHMRGRVSSDHSALYAEGGLPL</sequence>
<dbReference type="EMBL" id="CP018191">
    <property type="protein sequence ID" value="APH55421.1"/>
    <property type="molecule type" value="Genomic_DNA"/>
</dbReference>
<proteinExistence type="predicted"/>
<evidence type="ECO:0000313" key="1">
    <source>
        <dbReference type="EMBL" id="APH55421.1"/>
    </source>
</evidence>
<dbReference type="Proteomes" id="UP000182373">
    <property type="component" value="Chromosome"/>
</dbReference>
<name>A0AAC9KBD8_9PROT</name>
<protein>
    <submittedName>
        <fullName evidence="1">Uncharacterized protein</fullName>
    </submittedName>
</protein>
<accession>A0AAC9KBD8</accession>
<evidence type="ECO:0000313" key="2">
    <source>
        <dbReference type="Proteomes" id="UP000182373"/>
    </source>
</evidence>
<dbReference type="Pfam" id="PF07704">
    <property type="entry name" value="PSK_trans_fac"/>
    <property type="match status" value="1"/>
</dbReference>